<reference evidence="8 9" key="1">
    <citation type="journal article" date="2020" name="Nat. Commun.">
        <title>Genome of Tripterygium wilfordii and identification of cytochrome P450 involved in triptolide biosynthesis.</title>
        <authorList>
            <person name="Tu L."/>
            <person name="Su P."/>
            <person name="Zhang Z."/>
            <person name="Gao L."/>
            <person name="Wang J."/>
            <person name="Hu T."/>
            <person name="Zhou J."/>
            <person name="Zhang Y."/>
            <person name="Zhao Y."/>
            <person name="Liu Y."/>
            <person name="Song Y."/>
            <person name="Tong Y."/>
            <person name="Lu Y."/>
            <person name="Yang J."/>
            <person name="Xu C."/>
            <person name="Jia M."/>
            <person name="Peters R.J."/>
            <person name="Huang L."/>
            <person name="Gao W."/>
        </authorList>
    </citation>
    <scope>NUCLEOTIDE SEQUENCE [LARGE SCALE GENOMIC DNA]</scope>
    <source>
        <strain evidence="9">cv. XIE 37</strain>
        <tissue evidence="8">Leaf</tissue>
    </source>
</reference>
<dbReference type="OrthoDB" id="8904098at2759"/>
<feature type="transmembrane region" description="Helical" evidence="7">
    <location>
        <begin position="175"/>
        <end position="194"/>
    </location>
</feature>
<dbReference type="Pfam" id="PF00854">
    <property type="entry name" value="PTR2"/>
    <property type="match status" value="1"/>
</dbReference>
<evidence type="ECO:0000256" key="1">
    <source>
        <dbReference type="ARBA" id="ARBA00004141"/>
    </source>
</evidence>
<dbReference type="GO" id="GO:0071916">
    <property type="term" value="F:dipeptide transmembrane transporter activity"/>
    <property type="evidence" value="ECO:0007669"/>
    <property type="project" value="InterPro"/>
</dbReference>
<dbReference type="GO" id="GO:0016020">
    <property type="term" value="C:membrane"/>
    <property type="evidence" value="ECO:0007669"/>
    <property type="project" value="UniProtKB-SubCell"/>
</dbReference>
<keyword evidence="9" id="KW-1185">Reference proteome</keyword>
<comment type="similarity">
    <text evidence="2">Belongs to the major facilitator superfamily. Proton-dependent oligopeptide transporter (POT/PTR) (TC 2.A.17) family.</text>
</comment>
<dbReference type="FunCoup" id="A0A7J7C584">
    <property type="interactions" value="1704"/>
</dbReference>
<dbReference type="InterPro" id="IPR044739">
    <property type="entry name" value="NRT1/PTR"/>
</dbReference>
<evidence type="ECO:0000313" key="8">
    <source>
        <dbReference type="EMBL" id="KAF5729320.1"/>
    </source>
</evidence>
<dbReference type="PROSITE" id="PS01022">
    <property type="entry name" value="PTR2_1"/>
    <property type="match status" value="1"/>
</dbReference>
<dbReference type="InterPro" id="IPR018456">
    <property type="entry name" value="PTR2_symporter_CS"/>
</dbReference>
<evidence type="ECO:0000256" key="4">
    <source>
        <dbReference type="ARBA" id="ARBA00022692"/>
    </source>
</evidence>
<evidence type="ECO:0000313" key="9">
    <source>
        <dbReference type="Proteomes" id="UP000593562"/>
    </source>
</evidence>
<feature type="transmembrane region" description="Helical" evidence="7">
    <location>
        <begin position="200"/>
        <end position="222"/>
    </location>
</feature>
<keyword evidence="5 7" id="KW-1133">Transmembrane helix</keyword>
<keyword evidence="3" id="KW-0597">Phosphoprotein</keyword>
<feature type="transmembrane region" description="Helical" evidence="7">
    <location>
        <begin position="77"/>
        <end position="96"/>
    </location>
</feature>
<gene>
    <name evidence="8" type="ORF">HS088_TW21G01484</name>
</gene>
<comment type="subcellular location">
    <subcellularLocation>
        <location evidence="1">Membrane</location>
        <topology evidence="1">Multi-pass membrane protein</topology>
    </subcellularLocation>
</comment>
<dbReference type="InParanoid" id="A0A7J7C584"/>
<feature type="transmembrane region" description="Helical" evidence="7">
    <location>
        <begin position="321"/>
        <end position="342"/>
    </location>
</feature>
<evidence type="ECO:0000256" key="6">
    <source>
        <dbReference type="ARBA" id="ARBA00023136"/>
    </source>
</evidence>
<evidence type="ECO:0000256" key="7">
    <source>
        <dbReference type="SAM" id="Phobius"/>
    </source>
</evidence>
<dbReference type="CDD" id="cd17417">
    <property type="entry name" value="MFS_NPF5"/>
    <property type="match status" value="1"/>
</dbReference>
<proteinExistence type="inferred from homology"/>
<feature type="transmembrane region" description="Helical" evidence="7">
    <location>
        <begin position="404"/>
        <end position="424"/>
    </location>
</feature>
<dbReference type="InterPro" id="IPR036259">
    <property type="entry name" value="MFS_trans_sf"/>
</dbReference>
<dbReference type="Gene3D" id="1.20.1250.20">
    <property type="entry name" value="MFS general substrate transporter like domains"/>
    <property type="match status" value="1"/>
</dbReference>
<feature type="transmembrane region" description="Helical" evidence="7">
    <location>
        <begin position="531"/>
        <end position="550"/>
    </location>
</feature>
<dbReference type="InterPro" id="IPR000109">
    <property type="entry name" value="POT_fam"/>
</dbReference>
<dbReference type="SUPFAM" id="SSF103473">
    <property type="entry name" value="MFS general substrate transporter"/>
    <property type="match status" value="1"/>
</dbReference>
<keyword evidence="4 7" id="KW-0812">Transmembrane</keyword>
<dbReference type="EMBL" id="JAAARO010000021">
    <property type="protein sequence ID" value="KAF5729320.1"/>
    <property type="molecule type" value="Genomic_DNA"/>
</dbReference>
<feature type="transmembrane region" description="Helical" evidence="7">
    <location>
        <begin position="362"/>
        <end position="383"/>
    </location>
</feature>
<evidence type="ECO:0000256" key="3">
    <source>
        <dbReference type="ARBA" id="ARBA00022553"/>
    </source>
</evidence>
<organism evidence="8 9">
    <name type="scientific">Tripterygium wilfordii</name>
    <name type="common">Thunder God vine</name>
    <dbReference type="NCBI Taxonomy" id="458696"/>
    <lineage>
        <taxon>Eukaryota</taxon>
        <taxon>Viridiplantae</taxon>
        <taxon>Streptophyta</taxon>
        <taxon>Embryophyta</taxon>
        <taxon>Tracheophyta</taxon>
        <taxon>Spermatophyta</taxon>
        <taxon>Magnoliopsida</taxon>
        <taxon>eudicotyledons</taxon>
        <taxon>Gunneridae</taxon>
        <taxon>Pentapetalae</taxon>
        <taxon>rosids</taxon>
        <taxon>fabids</taxon>
        <taxon>Celastrales</taxon>
        <taxon>Celastraceae</taxon>
        <taxon>Tripterygium</taxon>
    </lineage>
</organism>
<name>A0A7J7C584_TRIWF</name>
<dbReference type="Proteomes" id="UP000593562">
    <property type="component" value="Unassembled WGS sequence"/>
</dbReference>
<evidence type="ECO:0008006" key="10">
    <source>
        <dbReference type="Google" id="ProtNLM"/>
    </source>
</evidence>
<feature type="transmembrane region" description="Helical" evidence="7">
    <location>
        <begin position="491"/>
        <end position="511"/>
    </location>
</feature>
<protein>
    <recommendedName>
        <fullName evidence="10">Protein NRT1/ PTR FAMILY 5.4-like</fullName>
    </recommendedName>
</protein>
<sequence length="584" mass="64245">MDASSASQIMIQNGHKEAKRKQHESSSKGGWNSAMFIIAVEVAERFAFYGLSANLINYFTDKLGQSISTAAKNVNTWVGVSALFPLLGAFVADAYLGRFKTILLSSIIYFLGIVLLTLSVSVIPLHYRKAVFFTAIYVLAIGEGGHKPCVQTFAADQFDEDTPEQKKTKSSFFNWWYLGIVIGASVATTAVIYIQDNVGWGTAFGVLAGILGVALVVFLLGIRTYRKESPVGSPLTTVAQVLVASAKKWRVSETRNHGICSEDDEIDGVYLEDQPKPRKLARTKQFRFLDKAAIIDNIDVSSKKRNPWRLCTLNQVEEVKLVLRLIPIWLACLMFATIQAQLHTFFTKQGGTLKRSIGHHFLVPPASLMSLVGVTILIFVPIYDGIVVPMARKITGHTSGITMLQRIGIGLFLTIVEMVVAALIESKRVKIARDHGLLDSPKAVIPMSIWWLLPQYILTGIVDVFTYVGLQELSYDQMPDTMRSLGAAAQMLVVGIGSFVSTAVIDIVQAIGSRAGGSMLGDNLNRAHLDYFYWVLAGLSAVNLCVYVLIARGFVYKKVEEGGLEFGLKMQRDLSLHGYSEAEK</sequence>
<keyword evidence="6 7" id="KW-0472">Membrane</keyword>
<accession>A0A7J7C584</accession>
<feature type="transmembrane region" description="Helical" evidence="7">
    <location>
        <begin position="102"/>
        <end position="123"/>
    </location>
</feature>
<evidence type="ECO:0000256" key="5">
    <source>
        <dbReference type="ARBA" id="ARBA00022989"/>
    </source>
</evidence>
<dbReference type="AlphaFoldDB" id="A0A7J7C584"/>
<dbReference type="GO" id="GO:0042937">
    <property type="term" value="F:tripeptide transmembrane transporter activity"/>
    <property type="evidence" value="ECO:0007669"/>
    <property type="project" value="InterPro"/>
</dbReference>
<feature type="transmembrane region" description="Helical" evidence="7">
    <location>
        <begin position="444"/>
        <end position="470"/>
    </location>
</feature>
<evidence type="ECO:0000256" key="2">
    <source>
        <dbReference type="ARBA" id="ARBA00005982"/>
    </source>
</evidence>
<dbReference type="PANTHER" id="PTHR11654">
    <property type="entry name" value="OLIGOPEPTIDE TRANSPORTER-RELATED"/>
    <property type="match status" value="1"/>
</dbReference>
<comment type="caution">
    <text evidence="8">The sequence shown here is derived from an EMBL/GenBank/DDBJ whole genome shotgun (WGS) entry which is preliminary data.</text>
</comment>